<proteinExistence type="predicted"/>
<keyword evidence="2" id="KW-1185">Reference proteome</keyword>
<name>A0AAV5MX87_9GAMM</name>
<evidence type="ECO:0000313" key="1">
    <source>
        <dbReference type="EMBL" id="GKX54067.1"/>
    </source>
</evidence>
<dbReference type="EMBL" id="BRLH01000001">
    <property type="protein sequence ID" value="GKX54067.1"/>
    <property type="molecule type" value="Genomic_DNA"/>
</dbReference>
<dbReference type="AlphaFoldDB" id="A0AAV5MX87"/>
<gene>
    <name evidence="1" type="ORF">SOASR030_01790</name>
</gene>
<dbReference type="Proteomes" id="UP001058124">
    <property type="component" value="Unassembled WGS sequence"/>
</dbReference>
<sequence>MSYIQENIRLLSTFCTTDSRTVLTMKTYVLPWAKERLEDRKQLMKLAQSVGTPSLSEFLEEEIEVLTDGILLCEQRLAAIGG</sequence>
<comment type="caution">
    <text evidence="1">The sequence shown here is derived from an EMBL/GenBank/DDBJ whole genome shotgun (WGS) entry which is preliminary data.</text>
</comment>
<organism evidence="1 2">
    <name type="scientific">Leminorella grimontii</name>
    <dbReference type="NCBI Taxonomy" id="82981"/>
    <lineage>
        <taxon>Bacteria</taxon>
        <taxon>Pseudomonadati</taxon>
        <taxon>Pseudomonadota</taxon>
        <taxon>Gammaproteobacteria</taxon>
        <taxon>Enterobacterales</taxon>
        <taxon>Budviciaceae</taxon>
        <taxon>Leminorella</taxon>
    </lineage>
</organism>
<protein>
    <submittedName>
        <fullName evidence="1">Uncharacterized protein</fullName>
    </submittedName>
</protein>
<dbReference type="RefSeq" id="WP_027275817.1">
    <property type="nucleotide sequence ID" value="NZ_BRLH01000001.1"/>
</dbReference>
<accession>A0AAV5MX87</accession>
<evidence type="ECO:0000313" key="2">
    <source>
        <dbReference type="Proteomes" id="UP001058124"/>
    </source>
</evidence>
<reference evidence="1" key="1">
    <citation type="submission" date="2022-06" db="EMBL/GenBank/DDBJ databases">
        <title>Draft genome sequences of Leminorella grimontii str. JCM5902.</title>
        <authorList>
            <person name="Wakabayashi Y."/>
            <person name="Kojima K."/>
        </authorList>
    </citation>
    <scope>NUCLEOTIDE SEQUENCE</scope>
    <source>
        <strain evidence="1">JCM 5902</strain>
    </source>
</reference>